<feature type="compositionally biased region" description="Low complexity" evidence="1">
    <location>
        <begin position="3857"/>
        <end position="3870"/>
    </location>
</feature>
<evidence type="ECO:0008006" key="6">
    <source>
        <dbReference type="Google" id="ProtNLM"/>
    </source>
</evidence>
<feature type="compositionally biased region" description="Basic and acidic residues" evidence="1">
    <location>
        <begin position="3947"/>
        <end position="3966"/>
    </location>
</feature>
<feature type="compositionally biased region" description="Gly residues" evidence="1">
    <location>
        <begin position="2733"/>
        <end position="2744"/>
    </location>
</feature>
<feature type="region of interest" description="Disordered" evidence="1">
    <location>
        <begin position="1277"/>
        <end position="1311"/>
    </location>
</feature>
<feature type="compositionally biased region" description="Pro residues" evidence="1">
    <location>
        <begin position="4030"/>
        <end position="4042"/>
    </location>
</feature>
<feature type="compositionally biased region" description="Low complexity" evidence="1">
    <location>
        <begin position="2631"/>
        <end position="2641"/>
    </location>
</feature>
<feature type="compositionally biased region" description="Basic and acidic residues" evidence="1">
    <location>
        <begin position="3982"/>
        <end position="3992"/>
    </location>
</feature>
<evidence type="ECO:0000256" key="1">
    <source>
        <dbReference type="SAM" id="MobiDB-lite"/>
    </source>
</evidence>
<feature type="region of interest" description="Disordered" evidence="1">
    <location>
        <begin position="930"/>
        <end position="952"/>
    </location>
</feature>
<organism evidence="4 5">
    <name type="scientific">Vitrella brassicaformis (strain CCMP3155)</name>
    <dbReference type="NCBI Taxonomy" id="1169540"/>
    <lineage>
        <taxon>Eukaryota</taxon>
        <taxon>Sar</taxon>
        <taxon>Alveolata</taxon>
        <taxon>Colpodellida</taxon>
        <taxon>Vitrellaceae</taxon>
        <taxon>Vitrella</taxon>
    </lineage>
</organism>
<feature type="domain" description="EF-hand" evidence="3">
    <location>
        <begin position="2471"/>
        <end position="2506"/>
    </location>
</feature>
<evidence type="ECO:0000313" key="5">
    <source>
        <dbReference type="Proteomes" id="UP000041254"/>
    </source>
</evidence>
<evidence type="ECO:0000259" key="2">
    <source>
        <dbReference type="PROSITE" id="PS50004"/>
    </source>
</evidence>
<dbReference type="STRING" id="1169540.A0A0G4FZZ4"/>
<feature type="region of interest" description="Disordered" evidence="1">
    <location>
        <begin position="1890"/>
        <end position="1909"/>
    </location>
</feature>
<dbReference type="PANTHER" id="PTHR48125">
    <property type="entry name" value="LP07818P1"/>
    <property type="match status" value="1"/>
</dbReference>
<dbReference type="InterPro" id="IPR002048">
    <property type="entry name" value="EF_hand_dom"/>
</dbReference>
<feature type="compositionally biased region" description="Gly residues" evidence="1">
    <location>
        <begin position="640"/>
        <end position="649"/>
    </location>
</feature>
<feature type="compositionally biased region" description="Basic and acidic residues" evidence="1">
    <location>
        <begin position="4091"/>
        <end position="4107"/>
    </location>
</feature>
<accession>A0A0G4FZZ4</accession>
<reference evidence="4 5" key="1">
    <citation type="submission" date="2014-11" db="EMBL/GenBank/DDBJ databases">
        <authorList>
            <person name="Zhu J."/>
            <person name="Qi W."/>
            <person name="Song R."/>
        </authorList>
    </citation>
    <scope>NUCLEOTIDE SEQUENCE [LARGE SCALE GENOMIC DNA]</scope>
</reference>
<feature type="region of interest" description="Disordered" evidence="1">
    <location>
        <begin position="1368"/>
        <end position="1394"/>
    </location>
</feature>
<feature type="region of interest" description="Disordered" evidence="1">
    <location>
        <begin position="3760"/>
        <end position="4338"/>
    </location>
</feature>
<dbReference type="SUPFAM" id="SSF47473">
    <property type="entry name" value="EF-hand"/>
    <property type="match status" value="1"/>
</dbReference>
<feature type="region of interest" description="Disordered" evidence="1">
    <location>
        <begin position="2397"/>
        <end position="2428"/>
    </location>
</feature>
<feature type="compositionally biased region" description="Basic and acidic residues" evidence="1">
    <location>
        <begin position="3879"/>
        <end position="3900"/>
    </location>
</feature>
<feature type="compositionally biased region" description="Pro residues" evidence="1">
    <location>
        <begin position="3774"/>
        <end position="3788"/>
    </location>
</feature>
<feature type="compositionally biased region" description="Basic and acidic residues" evidence="1">
    <location>
        <begin position="409"/>
        <end position="418"/>
    </location>
</feature>
<feature type="compositionally biased region" description="Basic and acidic residues" evidence="1">
    <location>
        <begin position="940"/>
        <end position="950"/>
    </location>
</feature>
<dbReference type="InParanoid" id="A0A0G4FZZ4"/>
<feature type="compositionally biased region" description="Low complexity" evidence="1">
    <location>
        <begin position="3826"/>
        <end position="3835"/>
    </location>
</feature>
<feature type="compositionally biased region" description="Pro residues" evidence="1">
    <location>
        <begin position="423"/>
        <end position="443"/>
    </location>
</feature>
<dbReference type="PROSITE" id="PS50004">
    <property type="entry name" value="C2"/>
    <property type="match status" value="1"/>
</dbReference>
<feature type="region of interest" description="Disordered" evidence="1">
    <location>
        <begin position="2631"/>
        <end position="2650"/>
    </location>
</feature>
<feature type="compositionally biased region" description="Pro residues" evidence="1">
    <location>
        <begin position="349"/>
        <end position="371"/>
    </location>
</feature>
<feature type="compositionally biased region" description="Low complexity" evidence="1">
    <location>
        <begin position="223"/>
        <end position="232"/>
    </location>
</feature>
<feature type="domain" description="C2" evidence="2">
    <location>
        <begin position="3465"/>
        <end position="3631"/>
    </location>
</feature>
<dbReference type="EMBL" id="CDMY01000535">
    <property type="protein sequence ID" value="CEM21120.1"/>
    <property type="molecule type" value="Genomic_DNA"/>
</dbReference>
<dbReference type="SUPFAM" id="SSF49562">
    <property type="entry name" value="C2 domain (Calcium/lipid-binding domain, CaLB)"/>
    <property type="match status" value="1"/>
</dbReference>
<feature type="region of interest" description="Disordered" evidence="1">
    <location>
        <begin position="764"/>
        <end position="800"/>
    </location>
</feature>
<feature type="compositionally biased region" description="Low complexity" evidence="1">
    <location>
        <begin position="271"/>
        <end position="280"/>
    </location>
</feature>
<dbReference type="GO" id="GO:0005509">
    <property type="term" value="F:calcium ion binding"/>
    <property type="evidence" value="ECO:0007669"/>
    <property type="project" value="InterPro"/>
</dbReference>
<feature type="compositionally biased region" description="Low complexity" evidence="1">
    <location>
        <begin position="390"/>
        <end position="408"/>
    </location>
</feature>
<feature type="compositionally biased region" description="Basic and acidic residues" evidence="1">
    <location>
        <begin position="3036"/>
        <end position="3051"/>
    </location>
</feature>
<feature type="compositionally biased region" description="Acidic residues" evidence="1">
    <location>
        <begin position="790"/>
        <end position="800"/>
    </location>
</feature>
<dbReference type="InterPro" id="IPR035892">
    <property type="entry name" value="C2_domain_sf"/>
</dbReference>
<dbReference type="Proteomes" id="UP000041254">
    <property type="component" value="Unassembled WGS sequence"/>
</dbReference>
<feature type="compositionally biased region" description="Basic and acidic residues" evidence="1">
    <location>
        <begin position="1374"/>
        <end position="1394"/>
    </location>
</feature>
<dbReference type="Gene3D" id="2.60.40.150">
    <property type="entry name" value="C2 domain"/>
    <property type="match status" value="1"/>
</dbReference>
<feature type="region of interest" description="Disordered" evidence="1">
    <location>
        <begin position="3663"/>
        <end position="3683"/>
    </location>
</feature>
<proteinExistence type="predicted"/>
<evidence type="ECO:0000259" key="3">
    <source>
        <dbReference type="PROSITE" id="PS50222"/>
    </source>
</evidence>
<dbReference type="InterPro" id="IPR000008">
    <property type="entry name" value="C2_dom"/>
</dbReference>
<feature type="region of interest" description="Disordered" evidence="1">
    <location>
        <begin position="341"/>
        <end position="445"/>
    </location>
</feature>
<dbReference type="PANTHER" id="PTHR48125:SF10">
    <property type="entry name" value="OS12G0136300 PROTEIN"/>
    <property type="match status" value="1"/>
</dbReference>
<feature type="region of interest" description="Disordered" evidence="1">
    <location>
        <begin position="994"/>
        <end position="1015"/>
    </location>
</feature>
<feature type="compositionally biased region" description="Pro residues" evidence="1">
    <location>
        <begin position="4005"/>
        <end position="4021"/>
    </location>
</feature>
<dbReference type="InterPro" id="IPR011992">
    <property type="entry name" value="EF-hand-dom_pair"/>
</dbReference>
<evidence type="ECO:0000313" key="4">
    <source>
        <dbReference type="EMBL" id="CEM21120.1"/>
    </source>
</evidence>
<feature type="region of interest" description="Disordered" evidence="1">
    <location>
        <begin position="2726"/>
        <end position="2745"/>
    </location>
</feature>
<dbReference type="VEuPathDB" id="CryptoDB:Vbra_2591"/>
<gene>
    <name evidence="4" type="ORF">Vbra_2591</name>
</gene>
<keyword evidence="5" id="KW-1185">Reference proteome</keyword>
<sequence length="4338" mass="465275">MGTSAMALPPGEGGEPIGVFEITVAPLEVDVQYRGLLPVFLKTPAYAILWDDSLDPHTCTVRCQPSPGYQNCRTLLFPVCGDPAAFLSHMRDKHYLKVTVYSLDGGDDEPRGYFPIMLAELAHKLQTGWHDLDRRMRVPQPGGPQMHIWAQSDQRVYIRPCSVLTCGGEGPHTPMPVLGAASVRMVVALQNPHYDPQQADSLDQPPPSSLTGTPHMAHHHHQQQYQQHQQQYRLENEPSPYHIPDEPCPPPMPMPATDTRLDRERALVAAPPRQQQQQQQQPPPPPQTQTQTRQLASTSVSLPVREHAMAYAAAGGNVAKASALRKLLHSGSLLRGVLQKGTLSMGGTPPQPLPMPSPSPGPSQEGPPLPPAAAAAAMQQQPQPQPQPLAPVAATAQEQTAAAAAAAEQQDHNRHEEGGGPMPLIPPPPIAAPVSAMPPPPVGPSSGDVGVGMGVGVAPIARDVPGVLARVTEVSVQLRRLEFTERGWQVLDKLQPRLFYMAYSFPAPAPAMPAAHAPTHDTDTRPLLPPQEVRCQYPIPPATHTASSSQASSPHDLSLNFASSKHPVDLLSECMTAHHQHQHQHQQEGGAFPKLADEGFTFRLAVVRQETTTPRHTPKATAKKPAVSKGRVPTPPAQKKGGGGAVGAGGAAGVGARGALLRQPSQGQKDGSTGGGGGGEAIELAKEWGLPAGSEALAQGQLNGMRVLFSPGWTCSTTVALRDPFISPPPLFVRRTSPSLHQHHHNDIDIIARLHLTVQLLEEGAESRHRGGEDAQQQQPHYSAAHEEGAADEGEGEAEEPVVKGVHLFACVERVQLVGHPAIPHTQRRRKLYFSFRMGTDQKYETPVAAIEPSTQSAAPHLVSKSTAPFWTVTTPPEPSPEDQPLPPTHPQITVQAWESTDGREPVLLGNVAVDVPALKGRSVQQLRETSAGAGAAAGAEREGDGDGRKVPSSSVGVYLCREWCELEGSGELEGMAGAVELSLHAVSEDDLKGSFDPASLQPPPKHRTKSGRSSRKALLSARQQLLCRCVQLCDVTPGMDRTTGHVRLSHLSENLKRKGIAHNEVVALVEDIIEQTAADSTKTLTESLEADRILDADAIDIVKLGAYLDDLERQADEAIANLAAAPSPPTPPRTDTDADGKLARIEGLWQKLQGGRGVLRPGALVGFLRRVGVGCSPQSVEGLWRVVDGQEGGWVDLTELERMVYYAIGRHRHAQVKAKHILLKVFTALWELRVPPLHVASIVNMFAERRAAGDPRGDRVSKDAFILAINQLFTDADKQSASSPHRDDDRQDDEVQQPAATLPASATVQLPTRSELQRLARYLALPPAAAAPPHDTVTVGASPSLSIPSSLLVDGYQRYWTSRQPISSAKATAGEEKAPPAGERGGEALGAEREATASAAAAAAGGSASGPLLQLGVLLRLKAAVLCGRVDVDTAASSLNSAYQALWATRQSKGAIEAQIATIEGRLVGVWSTLGIRCGLFAAVEGLEAIGDPSTGRITTEMIDKALARVSIHGGSLARDAANRLVEAIWPVRQSVLTALSAIPAASADASSVTDVLHKAHISLPQADLSLALSAFSPLAGQRRIITPGDLPSMPIDIPSLSAAVRAKAGEAGAGGALVCGALPDGGRGALLKRFLSMPSEVVFAALVRCGGEAGEPGGGGKDGRSVFTLGVGEERIKGLLRNFLQLDPPAVKSIVPFLCLPSSATKDTSHLVHYPRFRHWWNATRRALKRRSTAPLPPSLTPSLTNTLETGWHYMRLACCGTESKMLDALSERNLPLASPATDDTTRQQVLESLERAFGLEAAAMESVWLDVTALAQWTAAHPSFTLQPNMGRTDTHPHPPASAAPPMTYQDLIAWFGEAQALSLYHLGDVMGAWLAKMPSAMPSSCVSSGSYGDSDGGGEGADGSSSCHVSLDELHEAFAAKGFNMPLDEFGDSLKVLDREGRGRIFLSELDRCFASYQTSVYTTLQATTRALSRLHLSPEDLFRTEDGGDSNATPTSIPSSLFVHALHLLLAPHCEASLRDVDRLCRCLTTASRSLHGRRTPRGAAAAADEQHGETIDMAIFKDVLDRAGKMHDSSGEEGPAAAVMTDLSDLDLAAVLNVKTKREERHGEGEGEGAAGVWLAVREAVIRRGMLMEDILRLNNTDHQSDTPISRTRFSALIARLLPDRPPDESAIKAAYESLSASPTWMAATAKLLASREFRLALAECVTVRLYRCLRGAGYLPEDYIHSLQSMVARRVTGGSAEEHPFLACLVASARDVLPGMFSKADCQVLFERFASHDSMMHDFRALEPLEGFHLDELHQALSEQCQSYKQELRVIAAEHGHRLREREGGCSLDGPAGERWRKKLAEAINTYADPFPGRDLSLALVRREVDDILNLDVLRLVHRHMLTTAEGASKAASPQPPPSRHPQVDSSSVRGAGEEESRPMIAAAGDQEQPPRDASSAMDGLLSSSAILLILERVLHSIRRSGTSLEQVFRRLDTDNRGYLRSLDLQSIVRSHPADEPSDNVPDVHITHTDFQTLMQLRFPHLATQLPRLFPAPTSAASQDDGLPAITGQRVPLSVFWRHFEDLGVPRNLLGVWQKLMRNQLGSDDIHDVGREECEALLISHYHLLDIEPPPLMRQHMDIPPSLTPTLDRPPSSPPPSQELLLSSARTKLHTRTSAIAAELRAHQHSGWVRRESVTAALFYHGRENGSYLDNSVGIALMKLCDWVASAYMPKAQERAAREGEQAGGGEGEGEGGSEVMSVPVLLGLIGEYEQHTLVLTLSSLHLSGAVVPSQLRLQCEIFSSSEGCITGVLDHNHHQQQEATAREVPIGLKIRHQFATSVHLDLPALLGECEWLLLVYLVSYGDHDNGRSTARQQQHGGSVVATARLHKVEALSFIGSLDSLQAQVGAHLPKAIPFTDTHSSPSSLALTVSYQRQRHSGPVPPVFQTVFTGSSVAATCPLRQLETVVLSGEAIEADQAEQGEVAPAPPLPPAVGLLDICVSLHDLVIEESVFTATLSTDRPFPPASYYLDTAVRIKSDADDEREGEGEGEREAAVATERRSSSAPQPLVFARGHDKAGEGEGSGGSPPVAWRPFCGTLARLRVGHSEKFSQWSVSNCDCATAEIEMELQLYLLIGRAALTESKQVAKGATSIPPPPPPTSATAATSKCLSWWSLSIPLEGSDGRIAGRLFATVTVTSATTHEEVAPSTASQMMPSGWAATCWEGKDLRLRSRSAAKEAVSGEAADLYSALIGRLWHDLHTPPLEGRPKGARAMVGLDAPTTATVLGSLLKKHGVLHLLTPLPPPFKSILTADTETPTSADQTPSKRHHLQCSRPFIDLLILRTIAPKLLQLKEPLTRELADSVRNSTSATTSLPPSGCLPWSAFQQAVLLAQQSMQQQQPGSGSVAGLTAWEWAFVRRWKAWKGEVYRGGQGEEWVDYANLLRDVDTLAPPPPPPSRQEVATEGVDDSEELATERLARPVAAVEAPHSATSGPGLELHICVLNATHLPLIDGRPPNAMVSYSIQLATDHPTQTQTQHDDTPHGQPPRGVVIEDVSAEMGGTAVVHRTPTPTWHSHHTICLAPDEASGSDRVIEEVSDLRWLQLRLLVWHLDKAVSNQSTLIGVAEVPLETLTFGLPIDGYYAVRHAATRDQPTAVPLDTTIKESCGQLRVQVSLTSPPSTTPSAPVGQPGPFAALRRSDATQARPLEEPTAAAGEEGTSAMDEARALSLRAREELSALEEHLRNTPLEELTAQHMKNMAALETIQKWRDGTPRGFSIADEPHPDAPQPQPQLVPPFHPPQTDADSVLQLSPSSPSRADLSPFKDADEEPPLRPLEQPSIDHFSSSPSPPSVDHPQDVSQSAQSIRQSLISSFLSGASSPLLSPPQRPPTSRDLHPPPPVKEEAEATRGVHPDTAAASPDAGHPGHTCDQNADTFRPTTVEDLLPPHPVPTQPTHTAAKRDEGLKEDSGTDDERQRVTSEQPAAVASGQAAKEISRAGDHEGATKAVPQPSSSIVAPPPLPPPPPPQPPLPASEPNGPHLGPTPPTIAEPAPPTDHVAPPSQPAAEGSLIPSCADHVIASSQQPAEPSASAASRGPEPPTNGHDRDAGAGGGKSDEIQRVLFDYLRQHPPPPTEQRPPPPTLLDHGQLQQGILNMLQGLVTTLQQPPAPSSLPVTLPQHQQQESPLLFDDMDDSDESQPPRESEAPFASPHPLPPPRAAAVAGEREGERPKTRVPPRPAPPTQSAPAHSKRAARYAMDPQTMRLARILRGEPPATPSQPPEAQPPTVASARPDYPSRPPAPVSRGVHRHDRMSPRRGAWSTRRLRGRGGTPADPLCDTGDVSDSSDDLL</sequence>
<feature type="compositionally biased region" description="Basic residues" evidence="1">
    <location>
        <begin position="1005"/>
        <end position="1015"/>
    </location>
</feature>
<feature type="compositionally biased region" description="Pro residues" evidence="1">
    <location>
        <begin position="4262"/>
        <end position="4272"/>
    </location>
</feature>
<feature type="compositionally biased region" description="Low complexity" evidence="1">
    <location>
        <begin position="4068"/>
        <end position="4084"/>
    </location>
</feature>
<protein>
    <recommendedName>
        <fullName evidence="6">EF-hand domain-containing protein</fullName>
    </recommendedName>
</protein>
<feature type="compositionally biased region" description="Pro residues" evidence="1">
    <location>
        <begin position="4117"/>
        <end position="4130"/>
    </location>
</feature>
<name>A0A0G4FZZ4_VITBC</name>
<feature type="region of interest" description="Disordered" evidence="1">
    <location>
        <begin position="609"/>
        <end position="649"/>
    </location>
</feature>
<feature type="compositionally biased region" description="Pro residues" evidence="1">
    <location>
        <begin position="4222"/>
        <end position="4232"/>
    </location>
</feature>
<feature type="compositionally biased region" description="Low complexity" evidence="1">
    <location>
        <begin position="372"/>
        <end position="382"/>
    </location>
</feature>
<feature type="region of interest" description="Disordered" evidence="1">
    <location>
        <begin position="195"/>
        <end position="298"/>
    </location>
</feature>
<feature type="region of interest" description="Disordered" evidence="1">
    <location>
        <begin position="3028"/>
        <end position="3058"/>
    </location>
</feature>
<dbReference type="PROSITE" id="PS50222">
    <property type="entry name" value="EF_HAND_2"/>
    <property type="match status" value="1"/>
</dbReference>
<feature type="compositionally biased region" description="Polar residues" evidence="1">
    <location>
        <begin position="3917"/>
        <end position="3926"/>
    </location>
</feature>